<dbReference type="Proteomes" id="UP001497382">
    <property type="component" value="Unassembled WGS sequence"/>
</dbReference>
<name>A0AAV2BB83_9ARAC</name>
<comment type="caution">
    <text evidence="2">The sequence shown here is derived from an EMBL/GenBank/DDBJ whole genome shotgun (WGS) entry which is preliminary data.</text>
</comment>
<evidence type="ECO:0000313" key="2">
    <source>
        <dbReference type="EMBL" id="CAL1293498.1"/>
    </source>
</evidence>
<gene>
    <name evidence="2" type="ORF">LARSCL_LOCUS18226</name>
</gene>
<proteinExistence type="predicted"/>
<organism evidence="2 3">
    <name type="scientific">Larinioides sclopetarius</name>
    <dbReference type="NCBI Taxonomy" id="280406"/>
    <lineage>
        <taxon>Eukaryota</taxon>
        <taxon>Metazoa</taxon>
        <taxon>Ecdysozoa</taxon>
        <taxon>Arthropoda</taxon>
        <taxon>Chelicerata</taxon>
        <taxon>Arachnida</taxon>
        <taxon>Araneae</taxon>
        <taxon>Araneomorphae</taxon>
        <taxon>Entelegynae</taxon>
        <taxon>Araneoidea</taxon>
        <taxon>Araneidae</taxon>
        <taxon>Larinioides</taxon>
    </lineage>
</organism>
<evidence type="ECO:0000256" key="1">
    <source>
        <dbReference type="SAM" id="MobiDB-lite"/>
    </source>
</evidence>
<feature type="region of interest" description="Disordered" evidence="1">
    <location>
        <begin position="1"/>
        <end position="37"/>
    </location>
</feature>
<feature type="compositionally biased region" description="Polar residues" evidence="1">
    <location>
        <begin position="1"/>
        <end position="18"/>
    </location>
</feature>
<dbReference type="AlphaFoldDB" id="A0AAV2BB83"/>
<protein>
    <submittedName>
        <fullName evidence="2">Uncharacterized protein</fullName>
    </submittedName>
</protein>
<dbReference type="EMBL" id="CAXIEN010000329">
    <property type="protein sequence ID" value="CAL1293498.1"/>
    <property type="molecule type" value="Genomic_DNA"/>
</dbReference>
<keyword evidence="3" id="KW-1185">Reference proteome</keyword>
<evidence type="ECO:0000313" key="3">
    <source>
        <dbReference type="Proteomes" id="UP001497382"/>
    </source>
</evidence>
<accession>A0AAV2BB83</accession>
<reference evidence="2 3" key="1">
    <citation type="submission" date="2024-04" db="EMBL/GenBank/DDBJ databases">
        <authorList>
            <person name="Rising A."/>
            <person name="Reimegard J."/>
            <person name="Sonavane S."/>
            <person name="Akerstrom W."/>
            <person name="Nylinder S."/>
            <person name="Hedman E."/>
            <person name="Kallberg Y."/>
        </authorList>
    </citation>
    <scope>NUCLEOTIDE SEQUENCE [LARGE SCALE GENOMIC DNA]</scope>
</reference>
<sequence length="37" mass="3995">MQWNPHSFDTSVRNQVVTNGGHGQTFGTHLASAPEVS</sequence>